<comment type="cofactor">
    <cofactor evidence="9 10">
        <name>Zn(2+)</name>
        <dbReference type="ChEBI" id="CHEBI:29105"/>
    </cofactor>
    <text evidence="9 10">Binds 1 zinc ion per subunit.</text>
</comment>
<evidence type="ECO:0000256" key="3">
    <source>
        <dbReference type="ARBA" id="ARBA00022723"/>
    </source>
</evidence>
<dbReference type="EMBL" id="UYSL01021521">
    <property type="protein sequence ID" value="VDL78474.1"/>
    <property type="molecule type" value="Genomic_DNA"/>
</dbReference>
<dbReference type="SUPFAM" id="SSF55486">
    <property type="entry name" value="Metalloproteases ('zincins'), catalytic domain"/>
    <property type="match status" value="1"/>
</dbReference>
<dbReference type="AlphaFoldDB" id="A0A0N4YDZ3"/>
<evidence type="ECO:0000313" key="15">
    <source>
        <dbReference type="WBParaSite" id="NBR_0001487701-mRNA-1"/>
    </source>
</evidence>
<dbReference type="PRINTS" id="PR00480">
    <property type="entry name" value="ASTACIN"/>
</dbReference>
<evidence type="ECO:0000256" key="1">
    <source>
        <dbReference type="ARBA" id="ARBA00022536"/>
    </source>
</evidence>
<evidence type="ECO:0000256" key="2">
    <source>
        <dbReference type="ARBA" id="ARBA00022670"/>
    </source>
</evidence>
<dbReference type="SUPFAM" id="SSF49854">
    <property type="entry name" value="Spermadhesin, CUB domain"/>
    <property type="match status" value="1"/>
</dbReference>
<evidence type="ECO:0000256" key="10">
    <source>
        <dbReference type="RuleBase" id="RU361183"/>
    </source>
</evidence>
<dbReference type="InterPro" id="IPR000859">
    <property type="entry name" value="CUB_dom"/>
</dbReference>
<dbReference type="STRING" id="27835.A0A0N4YDZ3"/>
<comment type="caution">
    <text evidence="8">Lacks conserved residue(s) required for the propagation of feature annotation.</text>
</comment>
<protein>
    <recommendedName>
        <fullName evidence="10">Metalloendopeptidase</fullName>
        <ecNumber evidence="10">3.4.24.-</ecNumber>
    </recommendedName>
</protein>
<dbReference type="InterPro" id="IPR024079">
    <property type="entry name" value="MetalloPept_cat_dom_sf"/>
</dbReference>
<evidence type="ECO:0000313" key="13">
    <source>
        <dbReference type="EMBL" id="VDL78474.1"/>
    </source>
</evidence>
<dbReference type="Proteomes" id="UP000271162">
    <property type="component" value="Unassembled WGS sequence"/>
</dbReference>
<evidence type="ECO:0000256" key="4">
    <source>
        <dbReference type="ARBA" id="ARBA00022801"/>
    </source>
</evidence>
<dbReference type="GO" id="GO:0004222">
    <property type="term" value="F:metalloendopeptidase activity"/>
    <property type="evidence" value="ECO:0007669"/>
    <property type="project" value="UniProtKB-UniRule"/>
</dbReference>
<dbReference type="PANTHER" id="PTHR10127:SF780">
    <property type="entry name" value="METALLOENDOPEPTIDASE"/>
    <property type="match status" value="1"/>
</dbReference>
<evidence type="ECO:0000259" key="11">
    <source>
        <dbReference type="PROSITE" id="PS01180"/>
    </source>
</evidence>
<dbReference type="PROSITE" id="PS51864">
    <property type="entry name" value="ASTACIN"/>
    <property type="match status" value="1"/>
</dbReference>
<reference evidence="15" key="1">
    <citation type="submission" date="2017-02" db="UniProtKB">
        <authorList>
            <consortium name="WormBaseParasite"/>
        </authorList>
    </citation>
    <scope>IDENTIFICATION</scope>
</reference>
<sequence>MIQNIIIDSQLLAIPNQFSASTIRTIFTAAAKFWQENTCVKFVENSQALNRVRVFKGDGCYSYVGRVGGQQDLSLGKGCESVGTAAHELGHALGFFHSQSRVDRDSAITIVLANIQPPGCGATYDATPDYQQLTSTVGDGSMKTKIDFSKCNYWIQAPPGKQVEVRLDSYQGYAVDGCIYGGVEIKADADQLRTGYRFCSPSYTGTTLTSTSNLLPIIVFNRYGSTSVAISYRYIDGEQSNVGDEEPAMTPNVIGSSTTTQPRRCVNSFYK</sequence>
<keyword evidence="5 9" id="KW-0862">Zinc</keyword>
<dbReference type="Gene3D" id="3.40.390.10">
    <property type="entry name" value="Collagenase (Catalytic Domain)"/>
    <property type="match status" value="1"/>
</dbReference>
<feature type="binding site" evidence="9">
    <location>
        <position position="87"/>
    </location>
    <ligand>
        <name>Zn(2+)</name>
        <dbReference type="ChEBI" id="CHEBI:29105"/>
        <note>catalytic</note>
    </ligand>
</feature>
<evidence type="ECO:0000256" key="9">
    <source>
        <dbReference type="PROSITE-ProRule" id="PRU01211"/>
    </source>
</evidence>
<evidence type="ECO:0000259" key="12">
    <source>
        <dbReference type="PROSITE" id="PS51864"/>
    </source>
</evidence>
<dbReference type="InterPro" id="IPR006026">
    <property type="entry name" value="Peptidase_Metallo"/>
</dbReference>
<evidence type="ECO:0000256" key="6">
    <source>
        <dbReference type="ARBA" id="ARBA00023049"/>
    </source>
</evidence>
<keyword evidence="6 9" id="KW-0482">Metalloprotease</keyword>
<evidence type="ECO:0000256" key="7">
    <source>
        <dbReference type="ARBA" id="ARBA00023157"/>
    </source>
</evidence>
<dbReference type="InterPro" id="IPR001506">
    <property type="entry name" value="Peptidase_M12A"/>
</dbReference>
<feature type="domain" description="Peptidase M12A" evidence="12">
    <location>
        <begin position="1"/>
        <end position="117"/>
    </location>
</feature>
<reference evidence="13 14" key="2">
    <citation type="submission" date="2018-11" db="EMBL/GenBank/DDBJ databases">
        <authorList>
            <consortium name="Pathogen Informatics"/>
        </authorList>
    </citation>
    <scope>NUCLEOTIDE SEQUENCE [LARGE SCALE GENOMIC DNA]</scope>
</reference>
<proteinExistence type="predicted"/>
<keyword evidence="1" id="KW-0245">EGF-like domain</keyword>
<keyword evidence="3 9" id="KW-0479">Metal-binding</keyword>
<evidence type="ECO:0000313" key="14">
    <source>
        <dbReference type="Proteomes" id="UP000271162"/>
    </source>
</evidence>
<dbReference type="PROSITE" id="PS01180">
    <property type="entry name" value="CUB"/>
    <property type="match status" value="1"/>
</dbReference>
<name>A0A0N4YDZ3_NIPBR</name>
<feature type="active site" evidence="9">
    <location>
        <position position="88"/>
    </location>
</feature>
<feature type="domain" description="CUB" evidence="11">
    <location>
        <begin position="120"/>
        <end position="235"/>
    </location>
</feature>
<keyword evidence="14" id="KW-1185">Reference proteome</keyword>
<dbReference type="OMA" id="CSNEDAH"/>
<dbReference type="PANTHER" id="PTHR10127">
    <property type="entry name" value="DISCOIDIN, CUB, EGF, LAMININ , AND ZINC METALLOPROTEASE DOMAIN CONTAINING"/>
    <property type="match status" value="1"/>
</dbReference>
<keyword evidence="2 9" id="KW-0645">Protease</keyword>
<keyword evidence="4 9" id="KW-0378">Hydrolase</keyword>
<dbReference type="Pfam" id="PF00431">
    <property type="entry name" value="CUB"/>
    <property type="match status" value="1"/>
</dbReference>
<keyword evidence="7" id="KW-1015">Disulfide bond</keyword>
<dbReference type="EC" id="3.4.24.-" evidence="10"/>
<dbReference type="SMART" id="SM00235">
    <property type="entry name" value="ZnMc"/>
    <property type="match status" value="1"/>
</dbReference>
<dbReference type="GO" id="GO:0006508">
    <property type="term" value="P:proteolysis"/>
    <property type="evidence" value="ECO:0007669"/>
    <property type="project" value="UniProtKB-KW"/>
</dbReference>
<evidence type="ECO:0000256" key="8">
    <source>
        <dbReference type="PROSITE-ProRule" id="PRU00059"/>
    </source>
</evidence>
<gene>
    <name evidence="13" type="ORF">NBR_LOCUS14880</name>
</gene>
<feature type="binding site" evidence="9">
    <location>
        <position position="91"/>
    </location>
    <ligand>
        <name>Zn(2+)</name>
        <dbReference type="ChEBI" id="CHEBI:29105"/>
        <note>catalytic</note>
    </ligand>
</feature>
<evidence type="ECO:0000256" key="5">
    <source>
        <dbReference type="ARBA" id="ARBA00022833"/>
    </source>
</evidence>
<feature type="binding site" evidence="9">
    <location>
        <position position="97"/>
    </location>
    <ligand>
        <name>Zn(2+)</name>
        <dbReference type="ChEBI" id="CHEBI:29105"/>
        <note>catalytic</note>
    </ligand>
</feature>
<dbReference type="GO" id="GO:0008270">
    <property type="term" value="F:zinc ion binding"/>
    <property type="evidence" value="ECO:0007669"/>
    <property type="project" value="UniProtKB-UniRule"/>
</dbReference>
<dbReference type="WBParaSite" id="NBR_0001487701-mRNA-1">
    <property type="protein sequence ID" value="NBR_0001487701-mRNA-1"/>
    <property type="gene ID" value="NBR_0001487701"/>
</dbReference>
<accession>A0A0N4YDZ3</accession>
<dbReference type="Pfam" id="PF01400">
    <property type="entry name" value="Astacin"/>
    <property type="match status" value="1"/>
</dbReference>
<organism evidence="15">
    <name type="scientific">Nippostrongylus brasiliensis</name>
    <name type="common">Rat hookworm</name>
    <dbReference type="NCBI Taxonomy" id="27835"/>
    <lineage>
        <taxon>Eukaryota</taxon>
        <taxon>Metazoa</taxon>
        <taxon>Ecdysozoa</taxon>
        <taxon>Nematoda</taxon>
        <taxon>Chromadorea</taxon>
        <taxon>Rhabditida</taxon>
        <taxon>Rhabditina</taxon>
        <taxon>Rhabditomorpha</taxon>
        <taxon>Strongyloidea</taxon>
        <taxon>Heligmosomidae</taxon>
        <taxon>Nippostrongylus</taxon>
    </lineage>
</organism>
<dbReference type="InterPro" id="IPR035914">
    <property type="entry name" value="Sperma_CUB_dom_sf"/>
</dbReference>